<dbReference type="SUPFAM" id="SSF53098">
    <property type="entry name" value="Ribonuclease H-like"/>
    <property type="match status" value="1"/>
</dbReference>
<sequence length="207" mass="23817">MKIFEVFRRNNVLTIDVKGDKTTEERFQDANLAEIDCYDESNQAGTDATLLELHQRLGHLAYDTIERMADLSVSDIRLTDRARPNYLTCAQDKQSKNNQSKKDTRKNAPIDKLSGVIGRDINGPMNPKDRRGNRYLVNFVDYSTNYVRAFVSKNKTEATENLQHFLLYFEKRFNCRIHVLCTDAGRLIGQSRSVVQVSWSETSNEQS</sequence>
<dbReference type="InterPro" id="IPR039537">
    <property type="entry name" value="Retrotran_Ty1/copia-like"/>
</dbReference>
<dbReference type="PANTHER" id="PTHR42648:SF28">
    <property type="entry name" value="TRANSPOSON-ENCODED PROTEIN WITH RIBONUCLEASE H-LIKE AND RETROVIRUS ZINC FINGER-LIKE DOMAINS"/>
    <property type="match status" value="1"/>
</dbReference>
<feature type="region of interest" description="Disordered" evidence="1">
    <location>
        <begin position="87"/>
        <end position="109"/>
    </location>
</feature>
<dbReference type="Gene3D" id="3.30.420.10">
    <property type="entry name" value="Ribonuclease H-like superfamily/Ribonuclease H"/>
    <property type="match status" value="1"/>
</dbReference>
<organism evidence="2">
    <name type="scientific">Albugo laibachii Nc14</name>
    <dbReference type="NCBI Taxonomy" id="890382"/>
    <lineage>
        <taxon>Eukaryota</taxon>
        <taxon>Sar</taxon>
        <taxon>Stramenopiles</taxon>
        <taxon>Oomycota</taxon>
        <taxon>Peronosporomycetes</taxon>
        <taxon>Albuginales</taxon>
        <taxon>Albuginaceae</taxon>
        <taxon>Albugo</taxon>
    </lineage>
</organism>
<proteinExistence type="predicted"/>
<accession>F0X070</accession>
<feature type="compositionally biased region" description="Basic and acidic residues" evidence="1">
    <location>
        <begin position="100"/>
        <end position="109"/>
    </location>
</feature>
<reference evidence="2" key="2">
    <citation type="submission" date="2011-02" db="EMBL/GenBank/DDBJ databases">
        <authorList>
            <person name="MacLean D."/>
        </authorList>
    </citation>
    <scope>NUCLEOTIDE SEQUENCE</scope>
</reference>
<evidence type="ECO:0000256" key="1">
    <source>
        <dbReference type="SAM" id="MobiDB-lite"/>
    </source>
</evidence>
<evidence type="ECO:0000313" key="2">
    <source>
        <dbReference type="EMBL" id="CCA27152.1"/>
    </source>
</evidence>
<name>F0X070_9STRA</name>
<dbReference type="InterPro" id="IPR012337">
    <property type="entry name" value="RNaseH-like_sf"/>
</dbReference>
<protein>
    <submittedName>
        <fullName evidence="2">AlNc14C466G11808 protein</fullName>
    </submittedName>
</protein>
<dbReference type="EMBL" id="FR824508">
    <property type="protein sequence ID" value="CCA27152.1"/>
    <property type="molecule type" value="Genomic_DNA"/>
</dbReference>
<dbReference type="GO" id="GO:0003676">
    <property type="term" value="F:nucleic acid binding"/>
    <property type="evidence" value="ECO:0007669"/>
    <property type="project" value="InterPro"/>
</dbReference>
<dbReference type="InterPro" id="IPR036397">
    <property type="entry name" value="RNaseH_sf"/>
</dbReference>
<dbReference type="PANTHER" id="PTHR42648">
    <property type="entry name" value="TRANSPOSASE, PUTATIVE-RELATED"/>
    <property type="match status" value="1"/>
</dbReference>
<gene>
    <name evidence="2" type="primary">AlNc14C466G11808</name>
    <name evidence="2" type="ORF">ALNC14_132960</name>
</gene>
<reference evidence="2" key="1">
    <citation type="journal article" date="2011" name="PLoS Biol.">
        <title>Gene gain and loss during evolution of obligate parasitism in the white rust pathogen of Arabidopsis thaliana.</title>
        <authorList>
            <person name="Kemen E."/>
            <person name="Gardiner A."/>
            <person name="Schultz-Larsen T."/>
            <person name="Kemen A.C."/>
            <person name="Balmuth A.L."/>
            <person name="Robert-Seilaniantz A."/>
            <person name="Bailey K."/>
            <person name="Holub E."/>
            <person name="Studholme D.J."/>
            <person name="Maclean D."/>
            <person name="Jones J.D."/>
        </authorList>
    </citation>
    <scope>NUCLEOTIDE SEQUENCE</scope>
</reference>
<dbReference type="HOGENOM" id="CLU_122609_0_0_1"/>
<dbReference type="AlphaFoldDB" id="F0X070"/>